<proteinExistence type="predicted"/>
<feature type="compositionally biased region" description="Polar residues" evidence="1">
    <location>
        <begin position="1"/>
        <end position="10"/>
    </location>
</feature>
<evidence type="ECO:0000313" key="2">
    <source>
        <dbReference type="EMBL" id="GMT11170.1"/>
    </source>
</evidence>
<gene>
    <name evidence="2" type="ORF">PFISCL1PPCAC_2467</name>
</gene>
<feature type="compositionally biased region" description="Low complexity" evidence="1">
    <location>
        <begin position="20"/>
        <end position="39"/>
    </location>
</feature>
<evidence type="ECO:0000313" key="3">
    <source>
        <dbReference type="Proteomes" id="UP001432322"/>
    </source>
</evidence>
<name>A0AAV5UY63_9BILA</name>
<organism evidence="2 3">
    <name type="scientific">Pristionchus fissidentatus</name>
    <dbReference type="NCBI Taxonomy" id="1538716"/>
    <lineage>
        <taxon>Eukaryota</taxon>
        <taxon>Metazoa</taxon>
        <taxon>Ecdysozoa</taxon>
        <taxon>Nematoda</taxon>
        <taxon>Chromadorea</taxon>
        <taxon>Rhabditida</taxon>
        <taxon>Rhabditina</taxon>
        <taxon>Diplogasteromorpha</taxon>
        <taxon>Diplogasteroidea</taxon>
        <taxon>Neodiplogasteridae</taxon>
        <taxon>Pristionchus</taxon>
    </lineage>
</organism>
<feature type="non-terminal residue" evidence="2">
    <location>
        <position position="1"/>
    </location>
</feature>
<dbReference type="Proteomes" id="UP001432322">
    <property type="component" value="Unassembled WGS sequence"/>
</dbReference>
<keyword evidence="3" id="KW-1185">Reference proteome</keyword>
<feature type="region of interest" description="Disordered" evidence="1">
    <location>
        <begin position="1"/>
        <end position="64"/>
    </location>
</feature>
<dbReference type="EMBL" id="BTSY01000001">
    <property type="protein sequence ID" value="GMT11170.1"/>
    <property type="molecule type" value="Genomic_DNA"/>
</dbReference>
<comment type="caution">
    <text evidence="2">The sequence shown here is derived from an EMBL/GenBank/DDBJ whole genome shotgun (WGS) entry which is preliminary data.</text>
</comment>
<evidence type="ECO:0008006" key="4">
    <source>
        <dbReference type="Google" id="ProtNLM"/>
    </source>
</evidence>
<protein>
    <recommendedName>
        <fullName evidence="4">F-box domain-containing protein</fullName>
    </recommendedName>
</protein>
<dbReference type="AlphaFoldDB" id="A0AAV5UY63"/>
<evidence type="ECO:0000256" key="1">
    <source>
        <dbReference type="SAM" id="MobiDB-lite"/>
    </source>
</evidence>
<reference evidence="2" key="1">
    <citation type="submission" date="2023-10" db="EMBL/GenBank/DDBJ databases">
        <title>Genome assembly of Pristionchus species.</title>
        <authorList>
            <person name="Yoshida K."/>
            <person name="Sommer R.J."/>
        </authorList>
    </citation>
    <scope>NUCLEOTIDE SEQUENCE</scope>
    <source>
        <strain evidence="2">RS5133</strain>
    </source>
</reference>
<accession>A0AAV5UY63</accession>
<sequence length="481" mass="54638">FSQPSRSTMGNKHKKKKHSANNNNNHDAAGSSSSRNSISAPRPFEMVAENRPSTSNGSEDDPVRAKHLQIFPWSSLRTSNRTPEEKLEEVQFRLGAASIHAETNIVKLLPMLRKISKLRDLVGPTQPLMPSLLLAALTCRAGKEAWGSGFMMKRPGLLDMPPHILVKIYESATDMKSMRTTCLQLLNALTDDPDMELVDGNPYFELSKIATVSHYMLNRKKNRLTGVFGTNWFRLNEDGFKSMNVLLVENRTTVGCLDPNMPFYLVRRREVDVSHWAEIRWWTHLGSKALPLWLFNSIKTTAVCTFKASYEPGDSIIMARFFMMTRTKCVLMGDNSVPTFKRIGQHVRQYELSYTIPPPQMESEGRIIPLDLCLSIPFNLERDNLVVWDVDVRFYLPDRMSMIEQVARYQEKMDIDRAQSSAANIKTLFPSDLFHLKAPSHSTAPGLTHMVRVRFPGDSLEVPARRARKSTIPNLHSSHHS</sequence>